<dbReference type="GO" id="GO:0008236">
    <property type="term" value="F:serine-type peptidase activity"/>
    <property type="evidence" value="ECO:0007669"/>
    <property type="project" value="UniProtKB-KW"/>
</dbReference>
<evidence type="ECO:0000256" key="3">
    <source>
        <dbReference type="ARBA" id="ARBA00022801"/>
    </source>
</evidence>
<organism evidence="8">
    <name type="scientific">Volvox carteri f. nagariensis</name>
    <dbReference type="NCBI Taxonomy" id="3068"/>
    <lineage>
        <taxon>Eukaryota</taxon>
        <taxon>Viridiplantae</taxon>
        <taxon>Chlorophyta</taxon>
        <taxon>core chlorophytes</taxon>
        <taxon>Chlorophyceae</taxon>
        <taxon>CS clade</taxon>
        <taxon>Chlamydomonadales</taxon>
        <taxon>Volvocaceae</taxon>
        <taxon>Volvox</taxon>
    </lineage>
</organism>
<dbReference type="Pfam" id="PF03572">
    <property type="entry name" value="Peptidase_S41"/>
    <property type="match status" value="1"/>
</dbReference>
<dbReference type="STRING" id="3068.D8UAY4"/>
<dbReference type="CDD" id="cd07560">
    <property type="entry name" value="Peptidase_S41_CPP"/>
    <property type="match status" value="1"/>
</dbReference>
<comment type="similarity">
    <text evidence="1">Belongs to the peptidase S41A family.</text>
</comment>
<dbReference type="SUPFAM" id="SSF52096">
    <property type="entry name" value="ClpP/crotonase"/>
    <property type="match status" value="1"/>
</dbReference>
<feature type="region of interest" description="Disordered" evidence="5">
    <location>
        <begin position="345"/>
        <end position="372"/>
    </location>
</feature>
<keyword evidence="4" id="KW-0720">Serine protease</keyword>
<evidence type="ECO:0000256" key="1">
    <source>
        <dbReference type="ARBA" id="ARBA00009179"/>
    </source>
</evidence>
<evidence type="ECO:0000256" key="4">
    <source>
        <dbReference type="ARBA" id="ARBA00022825"/>
    </source>
</evidence>
<name>D8UAY4_VOLCA</name>
<gene>
    <name evidence="7" type="ORF">VOLCADRAFT_121467</name>
</gene>
<evidence type="ECO:0000256" key="2">
    <source>
        <dbReference type="ARBA" id="ARBA00022670"/>
    </source>
</evidence>
<dbReference type="RefSeq" id="XP_002955815.1">
    <property type="nucleotide sequence ID" value="XM_002955769.1"/>
</dbReference>
<dbReference type="Pfam" id="PF17820">
    <property type="entry name" value="PDZ_6"/>
    <property type="match status" value="1"/>
</dbReference>
<dbReference type="Gene3D" id="2.30.42.10">
    <property type="match status" value="1"/>
</dbReference>
<sequence>MHSRIRCPYVGPGQRPLCPRIACCKSFVRRAPTEPRTTHDNAAPAPGVGARVRALLVSTLSSCAILLSSSLPAPAADALTIKFPASPNPEIRGAQEVLVQAWGYVRELFVDPTFNSQDWTKKLQDSLTATFRAASGEEALQQVTLMLDSLGDPFTRVLLPGGASEAFQAMKQAKSFSTGLLVGRRGGPQGPLVVSSVIAGSPSQAAGLREGDELVAINGRPVWALRSDSDSAIQDLLRQDVEVSLKVLRRQQGPAGAAASRGPVTTVTRRSPPSVSGVEPAAPAAVAVATAAGDSNTDTVPAAAPAEPMSTPSTSYQLPDTFFDVVLRPAPVEFVPVQYAVVTKQRRSSPFASGRGSDVGGGGSASGGGQSARGPLVTVLAAPAAALTSAPPLPLLPPPPPPPPSASKAEGVGSWLLDVRSNPGGIVGEGLRVAELLMRPGEVFAWVRERDGAEHAETLSDRAQALVEGQPIALLVDHYSASTSELLAGALHDDAHALLIGERTYGKGRTQQVIQLSGGATLLVSTDMYVTPARRVVDRVGLAPDVSCRPGPPPPPVPRPVGTAGAAAAAAAAIPGSSVMPSSPVPAEAAAVAHSSSSSSSSSFDVAGVGSDEGQLGGLTGLDGSSNGSSNGSSSSNGSRMVREQVEWLLRDTCVQTAIGKLATRGSQTSQK</sequence>
<keyword evidence="2" id="KW-0645">Protease</keyword>
<dbReference type="KEGG" id="vcn:VOLCADRAFT_121467"/>
<dbReference type="PANTHER" id="PTHR32060">
    <property type="entry name" value="TAIL-SPECIFIC PROTEASE"/>
    <property type="match status" value="1"/>
</dbReference>
<dbReference type="SMART" id="SM00245">
    <property type="entry name" value="TSPc"/>
    <property type="match status" value="1"/>
</dbReference>
<dbReference type="InParanoid" id="D8UAY4"/>
<feature type="compositionally biased region" description="Pro residues" evidence="5">
    <location>
        <begin position="550"/>
        <end position="559"/>
    </location>
</feature>
<dbReference type="InterPro" id="IPR036034">
    <property type="entry name" value="PDZ_sf"/>
</dbReference>
<feature type="domain" description="PDZ" evidence="6">
    <location>
        <begin position="166"/>
        <end position="251"/>
    </location>
</feature>
<dbReference type="GO" id="GO:0004175">
    <property type="term" value="F:endopeptidase activity"/>
    <property type="evidence" value="ECO:0007669"/>
    <property type="project" value="TreeGrafter"/>
</dbReference>
<dbReference type="InterPro" id="IPR029045">
    <property type="entry name" value="ClpP/crotonase-like_dom_sf"/>
</dbReference>
<dbReference type="AlphaFoldDB" id="D8UAY4"/>
<protein>
    <recommendedName>
        <fullName evidence="6">PDZ domain-containing protein</fullName>
    </recommendedName>
</protein>
<dbReference type="PANTHER" id="PTHR32060:SF22">
    <property type="entry name" value="CARBOXYL-TERMINAL-PROCESSING PEPTIDASE 3, CHLOROPLASTIC"/>
    <property type="match status" value="1"/>
</dbReference>
<feature type="compositionally biased region" description="Gly residues" evidence="5">
    <location>
        <begin position="357"/>
        <end position="371"/>
    </location>
</feature>
<feature type="compositionally biased region" description="Low complexity" evidence="5">
    <location>
        <begin position="622"/>
        <end position="639"/>
    </location>
</feature>
<dbReference type="OrthoDB" id="43580at2759"/>
<dbReference type="Gene3D" id="3.90.226.10">
    <property type="entry name" value="2-enoyl-CoA Hydratase, Chain A, domain 1"/>
    <property type="match status" value="1"/>
</dbReference>
<dbReference type="InterPro" id="IPR001478">
    <property type="entry name" value="PDZ"/>
</dbReference>
<dbReference type="InterPro" id="IPR004447">
    <property type="entry name" value="Peptidase_S41A"/>
</dbReference>
<dbReference type="SUPFAM" id="SSF50156">
    <property type="entry name" value="PDZ domain-like"/>
    <property type="match status" value="1"/>
</dbReference>
<dbReference type="EMBL" id="GL378376">
    <property type="protein sequence ID" value="EFJ43016.1"/>
    <property type="molecule type" value="Genomic_DNA"/>
</dbReference>
<dbReference type="Gene3D" id="3.30.750.44">
    <property type="match status" value="1"/>
</dbReference>
<keyword evidence="3" id="KW-0378">Hydrolase</keyword>
<evidence type="ECO:0000259" key="6">
    <source>
        <dbReference type="PROSITE" id="PS50106"/>
    </source>
</evidence>
<dbReference type="InterPro" id="IPR041489">
    <property type="entry name" value="PDZ_6"/>
</dbReference>
<proteinExistence type="inferred from homology"/>
<accession>D8UAY4</accession>
<dbReference type="GO" id="GO:0006508">
    <property type="term" value="P:proteolysis"/>
    <property type="evidence" value="ECO:0007669"/>
    <property type="project" value="UniProtKB-KW"/>
</dbReference>
<reference evidence="7 8" key="1">
    <citation type="journal article" date="2010" name="Science">
        <title>Genomic analysis of organismal complexity in the multicellular green alga Volvox carteri.</title>
        <authorList>
            <person name="Prochnik S.E."/>
            <person name="Umen J."/>
            <person name="Nedelcu A.M."/>
            <person name="Hallmann A."/>
            <person name="Miller S.M."/>
            <person name="Nishii I."/>
            <person name="Ferris P."/>
            <person name="Kuo A."/>
            <person name="Mitros T."/>
            <person name="Fritz-Laylin L.K."/>
            <person name="Hellsten U."/>
            <person name="Chapman J."/>
            <person name="Simakov O."/>
            <person name="Rensing S.A."/>
            <person name="Terry A."/>
            <person name="Pangilinan J."/>
            <person name="Kapitonov V."/>
            <person name="Jurka J."/>
            <person name="Salamov A."/>
            <person name="Shapiro H."/>
            <person name="Schmutz J."/>
            <person name="Grimwood J."/>
            <person name="Lindquist E."/>
            <person name="Lucas S."/>
            <person name="Grigoriev I.V."/>
            <person name="Schmitt R."/>
            <person name="Kirk D."/>
            <person name="Rokhsar D.S."/>
        </authorList>
    </citation>
    <scope>NUCLEOTIDE SEQUENCE [LARGE SCALE GENOMIC DNA]</scope>
    <source>
        <strain evidence="8">f. Nagariensis / Eve</strain>
    </source>
</reference>
<feature type="region of interest" description="Disordered" evidence="5">
    <location>
        <begin position="544"/>
        <end position="563"/>
    </location>
</feature>
<dbReference type="PROSITE" id="PS50106">
    <property type="entry name" value="PDZ"/>
    <property type="match status" value="1"/>
</dbReference>
<evidence type="ECO:0000313" key="8">
    <source>
        <dbReference type="Proteomes" id="UP000001058"/>
    </source>
</evidence>
<feature type="compositionally biased region" description="Low complexity" evidence="5">
    <location>
        <begin position="596"/>
        <end position="610"/>
    </location>
</feature>
<dbReference type="SMART" id="SM00228">
    <property type="entry name" value="PDZ"/>
    <property type="match status" value="1"/>
</dbReference>
<feature type="compositionally biased region" description="Low complexity" evidence="5">
    <location>
        <begin position="271"/>
        <end position="295"/>
    </location>
</feature>
<dbReference type="GeneID" id="9614596"/>
<dbReference type="InterPro" id="IPR005151">
    <property type="entry name" value="Tail-specific_protease"/>
</dbReference>
<feature type="region of interest" description="Disordered" evidence="5">
    <location>
        <begin position="596"/>
        <end position="644"/>
    </location>
</feature>
<keyword evidence="8" id="KW-1185">Reference proteome</keyword>
<dbReference type="eggNOG" id="ENOG502QQVV">
    <property type="taxonomic scope" value="Eukaryota"/>
</dbReference>
<evidence type="ECO:0000313" key="7">
    <source>
        <dbReference type="EMBL" id="EFJ43016.1"/>
    </source>
</evidence>
<dbReference type="Proteomes" id="UP000001058">
    <property type="component" value="Unassembled WGS sequence"/>
</dbReference>
<evidence type="ECO:0000256" key="5">
    <source>
        <dbReference type="SAM" id="MobiDB-lite"/>
    </source>
</evidence>
<feature type="region of interest" description="Disordered" evidence="5">
    <location>
        <begin position="252"/>
        <end position="315"/>
    </location>
</feature>